<dbReference type="InterPro" id="IPR039421">
    <property type="entry name" value="Type_1_exporter"/>
</dbReference>
<dbReference type="Gene3D" id="3.40.50.300">
    <property type="entry name" value="P-loop containing nucleotide triphosphate hydrolases"/>
    <property type="match status" value="1"/>
</dbReference>
<proteinExistence type="inferred from homology"/>
<dbReference type="NCBIfam" id="TIGR01842">
    <property type="entry name" value="type_I_sec_PrtD"/>
    <property type="match status" value="1"/>
</dbReference>
<name>A0A5B8KV45_9HYPH</name>
<sequence length="559" mass="59325">MRSILPFLIAVSLLINILMLASPLYMLQIFDRVISGRSFETLIFLSLLVLVALLVMGGLDACRVAIFARFGDWLDRRIAGPVLDASIELAAAPGGKSSSQPMNDITTIRQFLSSPGAGAIFDAPMIPLFVAAIWILHPLLGLVAAGSALLLAVMAIANDVFTRRSSPVLTAAGVDSQSFLESGLANADVARTMGLQSRIVAHWISMRDAVSSRLLSVSTTVGVMAAVSKSLRLAVQAAILGTGAYLVLTRDITPGEMIASSILLGRALAPVETALGTWRQFVAARQAWKRLIVLLSMRQSGPQSHDLAGAKGAVALENVFLRAPTPDQDPILRGVSFSLAPGESLGVIGDSAAGKSSLGRIIVGAWRPSVGAVRFDGAELDHWDPVALGRYVGYLPQSVALFPGTVRQNIARFEDVPLEDVVAAARRAGSHEMILQLPAGYDTDVGNRGERLSGGQRQRVALARALIGNPRLVVLDEPDVNLDQSGHEALLHCMSTLRSEGVTLIVIAHRRNLLSSCGKLLWLENGMTRAFGPSADVVSHIAGQKKGHLRAVAGEAKPQ</sequence>
<dbReference type="Proteomes" id="UP000321389">
    <property type="component" value="Chromosome"/>
</dbReference>
<keyword evidence="6 8" id="KW-1133">Transmembrane helix</keyword>
<keyword evidence="5" id="KW-0067">ATP-binding</keyword>
<dbReference type="PROSITE" id="PS50929">
    <property type="entry name" value="ABC_TM1F"/>
    <property type="match status" value="1"/>
</dbReference>
<evidence type="ECO:0000256" key="3">
    <source>
        <dbReference type="ARBA" id="ARBA00022692"/>
    </source>
</evidence>
<protein>
    <submittedName>
        <fullName evidence="11">Type I secretion system permease/ATPase</fullName>
    </submittedName>
</protein>
<dbReference type="RefSeq" id="WP_167812733.1">
    <property type="nucleotide sequence ID" value="NZ_CP042301.2"/>
</dbReference>
<feature type="transmembrane region" description="Helical" evidence="8">
    <location>
        <begin position="7"/>
        <end position="30"/>
    </location>
</feature>
<feature type="transmembrane region" description="Helical" evidence="8">
    <location>
        <begin position="42"/>
        <end position="68"/>
    </location>
</feature>
<evidence type="ECO:0000259" key="10">
    <source>
        <dbReference type="PROSITE" id="PS50929"/>
    </source>
</evidence>
<evidence type="ECO:0000256" key="2">
    <source>
        <dbReference type="ARBA" id="ARBA00005417"/>
    </source>
</evidence>
<organism evidence="11 12">
    <name type="scientific">Nitratireductor mangrovi</name>
    <dbReference type="NCBI Taxonomy" id="2599600"/>
    <lineage>
        <taxon>Bacteria</taxon>
        <taxon>Pseudomonadati</taxon>
        <taxon>Pseudomonadota</taxon>
        <taxon>Alphaproteobacteria</taxon>
        <taxon>Hyphomicrobiales</taxon>
        <taxon>Phyllobacteriaceae</taxon>
        <taxon>Nitratireductor</taxon>
    </lineage>
</organism>
<dbReference type="InterPro" id="IPR027417">
    <property type="entry name" value="P-loop_NTPase"/>
</dbReference>
<evidence type="ECO:0000259" key="9">
    <source>
        <dbReference type="PROSITE" id="PS50893"/>
    </source>
</evidence>
<dbReference type="Pfam" id="PF00664">
    <property type="entry name" value="ABC_membrane"/>
    <property type="match status" value="1"/>
</dbReference>
<dbReference type="Gene3D" id="1.20.1560.10">
    <property type="entry name" value="ABC transporter type 1, transmembrane domain"/>
    <property type="match status" value="1"/>
</dbReference>
<dbReference type="PANTHER" id="PTHR24221:SF654">
    <property type="entry name" value="ATP-BINDING CASSETTE SUB-FAMILY B MEMBER 6"/>
    <property type="match status" value="1"/>
</dbReference>
<gene>
    <name evidence="11" type="ORF">FQ775_03080</name>
</gene>
<dbReference type="GO" id="GO:0034040">
    <property type="term" value="F:ATPase-coupled lipid transmembrane transporter activity"/>
    <property type="evidence" value="ECO:0007669"/>
    <property type="project" value="TreeGrafter"/>
</dbReference>
<accession>A0A5B8KV45</accession>
<dbReference type="InterPro" id="IPR011527">
    <property type="entry name" value="ABC1_TM_dom"/>
</dbReference>
<dbReference type="GO" id="GO:0005886">
    <property type="term" value="C:plasma membrane"/>
    <property type="evidence" value="ECO:0007669"/>
    <property type="project" value="UniProtKB-SubCell"/>
</dbReference>
<keyword evidence="7 8" id="KW-0472">Membrane</keyword>
<evidence type="ECO:0000256" key="4">
    <source>
        <dbReference type="ARBA" id="ARBA00022741"/>
    </source>
</evidence>
<dbReference type="SMART" id="SM00382">
    <property type="entry name" value="AAA"/>
    <property type="match status" value="1"/>
</dbReference>
<comment type="subcellular location">
    <subcellularLocation>
        <location evidence="1">Cell membrane</location>
        <topology evidence="1">Multi-pass membrane protein</topology>
    </subcellularLocation>
</comment>
<dbReference type="PROSITE" id="PS50893">
    <property type="entry name" value="ABC_TRANSPORTER_2"/>
    <property type="match status" value="1"/>
</dbReference>
<dbReference type="InterPro" id="IPR003439">
    <property type="entry name" value="ABC_transporter-like_ATP-bd"/>
</dbReference>
<dbReference type="EMBL" id="CP042301">
    <property type="protein sequence ID" value="QDY99437.2"/>
    <property type="molecule type" value="Genomic_DNA"/>
</dbReference>
<dbReference type="InterPro" id="IPR010128">
    <property type="entry name" value="ATPase_T1SS_PrtD-like"/>
</dbReference>
<keyword evidence="4" id="KW-0547">Nucleotide-binding</keyword>
<dbReference type="SUPFAM" id="SSF90123">
    <property type="entry name" value="ABC transporter transmembrane region"/>
    <property type="match status" value="1"/>
</dbReference>
<dbReference type="SUPFAM" id="SSF52540">
    <property type="entry name" value="P-loop containing nucleoside triphosphate hydrolases"/>
    <property type="match status" value="1"/>
</dbReference>
<feature type="domain" description="ABC transporter" evidence="9">
    <location>
        <begin position="314"/>
        <end position="550"/>
    </location>
</feature>
<reference evidence="11" key="1">
    <citation type="submission" date="2020-04" db="EMBL/GenBank/DDBJ databases">
        <title>Nitratireductor sp. nov. isolated from mangrove soil.</title>
        <authorList>
            <person name="Ye Y."/>
        </authorList>
    </citation>
    <scope>NUCLEOTIDE SEQUENCE</scope>
    <source>
        <strain evidence="11">SY7</strain>
    </source>
</reference>
<feature type="transmembrane region" description="Helical" evidence="8">
    <location>
        <begin position="142"/>
        <end position="161"/>
    </location>
</feature>
<evidence type="ECO:0000313" key="12">
    <source>
        <dbReference type="Proteomes" id="UP000321389"/>
    </source>
</evidence>
<evidence type="ECO:0000256" key="5">
    <source>
        <dbReference type="ARBA" id="ARBA00022840"/>
    </source>
</evidence>
<dbReference type="InterPro" id="IPR017871">
    <property type="entry name" value="ABC_transporter-like_CS"/>
</dbReference>
<evidence type="ECO:0000256" key="8">
    <source>
        <dbReference type="SAM" id="Phobius"/>
    </source>
</evidence>
<evidence type="ECO:0000256" key="1">
    <source>
        <dbReference type="ARBA" id="ARBA00004651"/>
    </source>
</evidence>
<dbReference type="GO" id="GO:0030253">
    <property type="term" value="P:protein secretion by the type I secretion system"/>
    <property type="evidence" value="ECO:0007669"/>
    <property type="project" value="InterPro"/>
</dbReference>
<evidence type="ECO:0000256" key="7">
    <source>
        <dbReference type="ARBA" id="ARBA00023136"/>
    </source>
</evidence>
<dbReference type="InterPro" id="IPR003593">
    <property type="entry name" value="AAA+_ATPase"/>
</dbReference>
<dbReference type="GO" id="GO:0030256">
    <property type="term" value="C:type I protein secretion system complex"/>
    <property type="evidence" value="ECO:0007669"/>
    <property type="project" value="InterPro"/>
</dbReference>
<dbReference type="InterPro" id="IPR036640">
    <property type="entry name" value="ABC1_TM_sf"/>
</dbReference>
<dbReference type="GO" id="GO:0140359">
    <property type="term" value="F:ABC-type transporter activity"/>
    <property type="evidence" value="ECO:0007669"/>
    <property type="project" value="InterPro"/>
</dbReference>
<evidence type="ECO:0000313" key="11">
    <source>
        <dbReference type="EMBL" id="QDY99437.2"/>
    </source>
</evidence>
<dbReference type="Pfam" id="PF00005">
    <property type="entry name" value="ABC_tran"/>
    <property type="match status" value="1"/>
</dbReference>
<keyword evidence="3 8" id="KW-0812">Transmembrane</keyword>
<evidence type="ECO:0000256" key="6">
    <source>
        <dbReference type="ARBA" id="ARBA00022989"/>
    </source>
</evidence>
<dbReference type="GO" id="GO:0016887">
    <property type="term" value="F:ATP hydrolysis activity"/>
    <property type="evidence" value="ECO:0007669"/>
    <property type="project" value="InterPro"/>
</dbReference>
<feature type="domain" description="ABC transmembrane type-1" evidence="10">
    <location>
        <begin position="7"/>
        <end position="283"/>
    </location>
</feature>
<dbReference type="AlphaFoldDB" id="A0A5B8KV45"/>
<comment type="similarity">
    <text evidence="2">Belongs to the ABC transporter superfamily.</text>
</comment>
<dbReference type="GO" id="GO:0005524">
    <property type="term" value="F:ATP binding"/>
    <property type="evidence" value="ECO:0007669"/>
    <property type="project" value="UniProtKB-KW"/>
</dbReference>
<dbReference type="PANTHER" id="PTHR24221">
    <property type="entry name" value="ATP-BINDING CASSETTE SUB-FAMILY B"/>
    <property type="match status" value="1"/>
</dbReference>
<keyword evidence="12" id="KW-1185">Reference proteome</keyword>
<dbReference type="KEGG" id="niy:FQ775_03080"/>
<dbReference type="PROSITE" id="PS00211">
    <property type="entry name" value="ABC_TRANSPORTER_1"/>
    <property type="match status" value="1"/>
</dbReference>